<dbReference type="Proteomes" id="UP000177791">
    <property type="component" value="Unassembled WGS sequence"/>
</dbReference>
<proteinExistence type="predicted"/>
<evidence type="ECO:0000313" key="3">
    <source>
        <dbReference type="Proteomes" id="UP000177791"/>
    </source>
</evidence>
<reference evidence="2 3" key="1">
    <citation type="submission" date="2016-08" db="EMBL/GenBank/DDBJ databases">
        <title>Hymenobacter coccineus sp. nov., Hymenobacter lapidarius sp. nov. and Hymenobacter glacialis sp. nov., isolated from Antarctic soil.</title>
        <authorList>
            <person name="Sedlacek I."/>
            <person name="Kralova S."/>
            <person name="Kyrova K."/>
            <person name="Maslanova I."/>
            <person name="Stankova E."/>
            <person name="Vrbovska V."/>
            <person name="Nemec M."/>
            <person name="Bartak M."/>
            <person name="Svec P."/>
            <person name="Busse H.-J."/>
            <person name="Pantucek R."/>
        </authorList>
    </citation>
    <scope>NUCLEOTIDE SEQUENCE [LARGE SCALE GENOMIC DNA]</scope>
    <source>
        <strain evidence="2 3">CCM 8648</strain>
    </source>
</reference>
<accession>A0A1G1TBB6</accession>
<keyword evidence="1" id="KW-0812">Transmembrane</keyword>
<evidence type="ECO:0000256" key="1">
    <source>
        <dbReference type="SAM" id="Phobius"/>
    </source>
</evidence>
<organism evidence="2 3">
    <name type="scientific">Hymenobacter glacialis</name>
    <dbReference type="NCBI Taxonomy" id="1908236"/>
    <lineage>
        <taxon>Bacteria</taxon>
        <taxon>Pseudomonadati</taxon>
        <taxon>Bacteroidota</taxon>
        <taxon>Cytophagia</taxon>
        <taxon>Cytophagales</taxon>
        <taxon>Hymenobacteraceae</taxon>
        <taxon>Hymenobacter</taxon>
    </lineage>
</organism>
<feature type="transmembrane region" description="Helical" evidence="1">
    <location>
        <begin position="187"/>
        <end position="206"/>
    </location>
</feature>
<protein>
    <submittedName>
        <fullName evidence="2">Uncharacterized protein</fullName>
    </submittedName>
</protein>
<keyword evidence="1" id="KW-0472">Membrane</keyword>
<feature type="transmembrane region" description="Helical" evidence="1">
    <location>
        <begin position="159"/>
        <end position="181"/>
    </location>
</feature>
<name>A0A1G1TBB6_9BACT</name>
<sequence length="212" mass="23518">MVGGIAALLDYGATLTYAVLLSLGASFLYGFVWLMKIFAIEPSLITIATDCITVLNKTSGEENRLLFNKIASYQYSVYRGGKQLRLKLRDSTVVNLSDKSQRFATMVGEFETALALHQQPLTTSLLSSEKAGDDIMGIPSYAESPHTTIREKTFFEKRISTVLMAILSVVMVLLTCSVLLSSRPVKGSLFLAYSGYISYATTWWIARKQRWG</sequence>
<keyword evidence="1" id="KW-1133">Transmembrane helix</keyword>
<gene>
    <name evidence="2" type="ORF">BEN48_10060</name>
</gene>
<dbReference type="EMBL" id="MDZC01000021">
    <property type="protein sequence ID" value="OGX88162.1"/>
    <property type="molecule type" value="Genomic_DNA"/>
</dbReference>
<dbReference type="AlphaFoldDB" id="A0A1G1TBB6"/>
<comment type="caution">
    <text evidence="2">The sequence shown here is derived from an EMBL/GenBank/DDBJ whole genome shotgun (WGS) entry which is preliminary data.</text>
</comment>
<feature type="transmembrane region" description="Helical" evidence="1">
    <location>
        <begin position="15"/>
        <end position="35"/>
    </location>
</feature>
<keyword evidence="3" id="KW-1185">Reference proteome</keyword>
<dbReference type="STRING" id="1908236.BEN48_10060"/>
<evidence type="ECO:0000313" key="2">
    <source>
        <dbReference type="EMBL" id="OGX88162.1"/>
    </source>
</evidence>